<feature type="transmembrane region" description="Helical" evidence="6">
    <location>
        <begin position="146"/>
        <end position="164"/>
    </location>
</feature>
<keyword evidence="2 6" id="KW-0812">Transmembrane</keyword>
<dbReference type="PANTHER" id="PTHR10994:SF145">
    <property type="entry name" value="RETICULON-LIKE PROTEIN B13"/>
    <property type="match status" value="1"/>
</dbReference>
<feature type="domain" description="Reticulon" evidence="8">
    <location>
        <begin position="110"/>
        <end position="259"/>
    </location>
</feature>
<gene>
    <name evidence="10" type="primary">LOC113736333</name>
</gene>
<dbReference type="GO" id="GO:0009617">
    <property type="term" value="P:response to bacterium"/>
    <property type="evidence" value="ECO:0007669"/>
    <property type="project" value="InterPro"/>
</dbReference>
<sequence>MKERPSEQLTDAIADLLMSSPKVAVQENISRTIYSMFSPGRNLGSSSQKLSEAICQIPSPEDGARRTDLSQSPTSSTPDIGTLAEMPVDDTLPPIAVGVQTPHAAVATLVMDLLFWRSMYLSILVLLVATATWVTLQLYQYHVVEVVSRVAMLLVTLIFVWGNIHRLLKNEDLDLSGIEISESRAEGMGRGIREWIDEGIRWLFRVGVEREWSVFGATVGALGLLSWIATHFDLLTIVYMGVVLGMTVPAIYVNHKETIIELWNAIYLQGLSACPCI</sequence>
<feature type="transmembrane region" description="Helical" evidence="6">
    <location>
        <begin position="212"/>
        <end position="230"/>
    </location>
</feature>
<evidence type="ECO:0000313" key="9">
    <source>
        <dbReference type="Proteomes" id="UP001652660"/>
    </source>
</evidence>
<evidence type="ECO:0000313" key="10">
    <source>
        <dbReference type="RefSeq" id="XP_027119050.1"/>
    </source>
</evidence>
<feature type="transmembrane region" description="Helical" evidence="6">
    <location>
        <begin position="119"/>
        <end position="140"/>
    </location>
</feature>
<dbReference type="Pfam" id="PF02453">
    <property type="entry name" value="Reticulon"/>
    <property type="match status" value="1"/>
</dbReference>
<feature type="transmembrane region" description="Helical" evidence="6">
    <location>
        <begin position="236"/>
        <end position="253"/>
    </location>
</feature>
<dbReference type="PROSITE" id="PS50845">
    <property type="entry name" value="RETICULON"/>
    <property type="match status" value="1"/>
</dbReference>
<dbReference type="InterPro" id="IPR003388">
    <property type="entry name" value="Reticulon"/>
</dbReference>
<accession>A0A6P6WUL0</accession>
<reference evidence="10" key="2">
    <citation type="submission" date="2025-08" db="UniProtKB">
        <authorList>
            <consortium name="RefSeq"/>
        </authorList>
    </citation>
    <scope>IDENTIFICATION</scope>
    <source>
        <tissue evidence="10">Leaves</tissue>
    </source>
</reference>
<proteinExistence type="predicted"/>
<dbReference type="RefSeq" id="XP_027119050.1">
    <property type="nucleotide sequence ID" value="XM_027263249.2"/>
</dbReference>
<dbReference type="GO" id="GO:0005789">
    <property type="term" value="C:endoplasmic reticulum membrane"/>
    <property type="evidence" value="ECO:0007669"/>
    <property type="project" value="UniProtKB-SubCell"/>
</dbReference>
<dbReference type="GeneID" id="113736333"/>
<reference evidence="9" key="1">
    <citation type="journal article" date="2025" name="Foods">
        <title>Unveiling the Microbial Signatures of Arabica Coffee Cherries: Insights into Ripeness Specific Diversity, Functional Traits, and Implications for Quality and Safety.</title>
        <authorList>
            <consortium name="RefSeq"/>
            <person name="Tenea G.N."/>
            <person name="Cifuentes V."/>
            <person name="Reyes P."/>
            <person name="Cevallos-Vallejos M."/>
        </authorList>
    </citation>
    <scope>NUCLEOTIDE SEQUENCE [LARGE SCALE GENOMIC DNA]</scope>
</reference>
<evidence type="ECO:0000256" key="1">
    <source>
        <dbReference type="ARBA" id="ARBA00004477"/>
    </source>
</evidence>
<evidence type="ECO:0000256" key="2">
    <source>
        <dbReference type="ARBA" id="ARBA00022692"/>
    </source>
</evidence>
<evidence type="ECO:0000256" key="6">
    <source>
        <dbReference type="RuleBase" id="RU363132"/>
    </source>
</evidence>
<keyword evidence="5 6" id="KW-0472">Membrane</keyword>
<evidence type="ECO:0000256" key="7">
    <source>
        <dbReference type="SAM" id="MobiDB-lite"/>
    </source>
</evidence>
<name>A0A6P6WUL0_COFAR</name>
<keyword evidence="3 6" id="KW-0256">Endoplasmic reticulum</keyword>
<evidence type="ECO:0000256" key="5">
    <source>
        <dbReference type="ARBA" id="ARBA00023136"/>
    </source>
</evidence>
<dbReference type="InterPro" id="IPR045064">
    <property type="entry name" value="Reticulon-like"/>
</dbReference>
<dbReference type="AlphaFoldDB" id="A0A6P6WUL0"/>
<organism evidence="9 10">
    <name type="scientific">Coffea arabica</name>
    <name type="common">Arabian coffee</name>
    <dbReference type="NCBI Taxonomy" id="13443"/>
    <lineage>
        <taxon>Eukaryota</taxon>
        <taxon>Viridiplantae</taxon>
        <taxon>Streptophyta</taxon>
        <taxon>Embryophyta</taxon>
        <taxon>Tracheophyta</taxon>
        <taxon>Spermatophyta</taxon>
        <taxon>Magnoliopsida</taxon>
        <taxon>eudicotyledons</taxon>
        <taxon>Gunneridae</taxon>
        <taxon>Pentapetalae</taxon>
        <taxon>asterids</taxon>
        <taxon>lamiids</taxon>
        <taxon>Gentianales</taxon>
        <taxon>Rubiaceae</taxon>
        <taxon>Ixoroideae</taxon>
        <taxon>Gardenieae complex</taxon>
        <taxon>Bertiereae - Coffeeae clade</taxon>
        <taxon>Coffeeae</taxon>
        <taxon>Coffea</taxon>
    </lineage>
</organism>
<evidence type="ECO:0000259" key="8">
    <source>
        <dbReference type="PROSITE" id="PS50845"/>
    </source>
</evidence>
<keyword evidence="9" id="KW-1185">Reference proteome</keyword>
<dbReference type="PANTHER" id="PTHR10994">
    <property type="entry name" value="RETICULON"/>
    <property type="match status" value="1"/>
</dbReference>
<protein>
    <recommendedName>
        <fullName evidence="6">Reticulon-like protein</fullName>
    </recommendedName>
</protein>
<dbReference type="OrthoDB" id="567788at2759"/>
<feature type="region of interest" description="Disordered" evidence="7">
    <location>
        <begin position="59"/>
        <end position="82"/>
    </location>
</feature>
<keyword evidence="4 6" id="KW-1133">Transmembrane helix</keyword>
<comment type="subcellular location">
    <subcellularLocation>
        <location evidence="1 6">Endoplasmic reticulum membrane</location>
        <topology evidence="1 6">Multi-pass membrane protein</topology>
    </subcellularLocation>
</comment>
<feature type="compositionally biased region" description="Polar residues" evidence="7">
    <location>
        <begin position="69"/>
        <end position="79"/>
    </location>
</feature>
<dbReference type="Proteomes" id="UP001652660">
    <property type="component" value="Chromosome 3e"/>
</dbReference>
<evidence type="ECO:0000256" key="4">
    <source>
        <dbReference type="ARBA" id="ARBA00022989"/>
    </source>
</evidence>
<evidence type="ECO:0000256" key="3">
    <source>
        <dbReference type="ARBA" id="ARBA00022824"/>
    </source>
</evidence>